<dbReference type="EMBL" id="PJVH01000024">
    <property type="protein sequence ID" value="RXU87374.1"/>
    <property type="molecule type" value="Genomic_DNA"/>
</dbReference>
<gene>
    <name evidence="1" type="ORF">CYQ77_08545</name>
</gene>
<proteinExistence type="predicted"/>
<name>A0AB37I8P6_ENTFC</name>
<reference evidence="1 2" key="1">
    <citation type="submission" date="2017-12" db="EMBL/GenBank/DDBJ databases">
        <title>A pool of 800 enterococci isolated from chicken carcass rinse samples from New Zealand.</title>
        <authorList>
            <person name="Zhang J."/>
            <person name="Rogers L."/>
            <person name="Midwinter A."/>
            <person name="French N."/>
        </authorList>
    </citation>
    <scope>NUCLEOTIDE SEQUENCE [LARGE SCALE GENOMIC DNA]</scope>
    <source>
        <strain evidence="1 2">EN697</strain>
    </source>
</reference>
<accession>A0AB37I8P6</accession>
<organism evidence="1 2">
    <name type="scientific">Enterococcus faecium</name>
    <name type="common">Streptococcus faecium</name>
    <dbReference type="NCBI Taxonomy" id="1352"/>
    <lineage>
        <taxon>Bacteria</taxon>
        <taxon>Bacillati</taxon>
        <taxon>Bacillota</taxon>
        <taxon>Bacilli</taxon>
        <taxon>Lactobacillales</taxon>
        <taxon>Enterococcaceae</taxon>
        <taxon>Enterococcus</taxon>
    </lineage>
</organism>
<evidence type="ECO:0000313" key="1">
    <source>
        <dbReference type="EMBL" id="RXU87374.1"/>
    </source>
</evidence>
<dbReference type="Proteomes" id="UP000289562">
    <property type="component" value="Unassembled WGS sequence"/>
</dbReference>
<protein>
    <recommendedName>
        <fullName evidence="3">Kazal-like domain-containing protein</fullName>
    </recommendedName>
</protein>
<evidence type="ECO:0008006" key="3">
    <source>
        <dbReference type="Google" id="ProtNLM"/>
    </source>
</evidence>
<evidence type="ECO:0000313" key="2">
    <source>
        <dbReference type="Proteomes" id="UP000289562"/>
    </source>
</evidence>
<comment type="caution">
    <text evidence="1">The sequence shown here is derived from an EMBL/GenBank/DDBJ whole genome shotgun (WGS) entry which is preliminary data.</text>
</comment>
<sequence>MFSNRECFWGRYQIPINQFNQKHCWPPTYIRCDCSELAKHQYCRKNGHYYDTYIWQCSNCRNQYRLIKGTTNFEKIK</sequence>
<dbReference type="AlphaFoldDB" id="A0AB37I8P6"/>